<evidence type="ECO:0000313" key="2">
    <source>
        <dbReference type="Proteomes" id="UP000744676"/>
    </source>
</evidence>
<organism evidence="1 2">
    <name type="scientific">Geotrichum galactomycetum</name>
    <dbReference type="NCBI Taxonomy" id="27317"/>
    <lineage>
        <taxon>Eukaryota</taxon>
        <taxon>Fungi</taxon>
        <taxon>Dikarya</taxon>
        <taxon>Ascomycota</taxon>
        <taxon>Saccharomycotina</taxon>
        <taxon>Dipodascomycetes</taxon>
        <taxon>Dipodascales</taxon>
        <taxon>Dipodascaceae</taxon>
        <taxon>Geotrichum</taxon>
    </lineage>
</organism>
<evidence type="ECO:0000313" key="1">
    <source>
        <dbReference type="EMBL" id="KAF5093226.1"/>
    </source>
</evidence>
<dbReference type="EMBL" id="QVQA01000262">
    <property type="protein sequence ID" value="KAF5093226.1"/>
    <property type="molecule type" value="Genomic_DNA"/>
</dbReference>
<keyword evidence="2" id="KW-1185">Reference proteome</keyword>
<gene>
    <name evidence="1" type="ORF">D0Z00_004175</name>
</gene>
<dbReference type="Proteomes" id="UP000744676">
    <property type="component" value="Unassembled WGS sequence"/>
</dbReference>
<proteinExistence type="predicted"/>
<protein>
    <submittedName>
        <fullName evidence="1">Uncharacterized protein</fullName>
    </submittedName>
</protein>
<comment type="caution">
    <text evidence="1">The sequence shown here is derived from an EMBL/GenBank/DDBJ whole genome shotgun (WGS) entry which is preliminary data.</text>
</comment>
<accession>A0ACB6UZ27</accession>
<reference evidence="1 2" key="1">
    <citation type="journal article" date="2020" name="Front. Microbiol.">
        <title>Phenotypic and Genetic Characterization of the Cheese Ripening Yeast Geotrichum candidum.</title>
        <authorList>
            <person name="Perkins V."/>
            <person name="Vignola S."/>
            <person name="Lessard M.H."/>
            <person name="Plante P.L."/>
            <person name="Corbeil J."/>
            <person name="Dugat-Bony E."/>
            <person name="Frenette M."/>
            <person name="Labrie S."/>
        </authorList>
    </citation>
    <scope>NUCLEOTIDE SEQUENCE [LARGE SCALE GENOMIC DNA]</scope>
    <source>
        <strain evidence="1 2">LMA-1147</strain>
    </source>
</reference>
<sequence>MSPDQLSAPTAPQTFEALRVEVNLLKALLEVNIEVAARLDRLVKAVKLDQAKYLGDVDLCLEVAKGSSTKERSTTSPTAPTYHDLVENIIVKTMTFAATQPDSAAEAATFLRLLQAELDELLKQIVPDRTKFRSQLAFLRVLHQFHVELAPGVREFSEIPVGDLWGARAYLDAHPEALTSEAQAALVARAYEAELLGDSVSVARIAQALSVAAPYASDKMEQLLADTTTTGEAGSSAREHYQVEYNFFMDHLKSRCEKLKQEAAAGGGAAP</sequence>
<name>A0ACB6UZ27_9ASCO</name>